<name>A0ABX1RDI2_9PSEU</name>
<gene>
    <name evidence="4" type="ORF">HF577_10415</name>
</gene>
<evidence type="ECO:0000256" key="1">
    <source>
        <dbReference type="SAM" id="MobiDB-lite"/>
    </source>
</evidence>
<keyword evidence="2" id="KW-1133">Transmembrane helix</keyword>
<feature type="region of interest" description="Disordered" evidence="1">
    <location>
        <begin position="108"/>
        <end position="127"/>
    </location>
</feature>
<feature type="compositionally biased region" description="Low complexity" evidence="1">
    <location>
        <begin position="116"/>
        <end position="127"/>
    </location>
</feature>
<sequence>MIVVTVLLTAAHLFVLSVGAASPAWASCAAGTPRLSDAAFSGTVIQTTRAGRIAQVRTDAGLMVEVRGTDAIDPPGGGAATSVDRSYVTGQRYEFHPINSTSPYSDNNCTATHELPASPSTSAAPAGAVSSAAPAESPILGWVIALGALGALGGVIVLTCVLVVRVRRRRSTNLT</sequence>
<proteinExistence type="predicted"/>
<feature type="transmembrane region" description="Helical" evidence="2">
    <location>
        <begin position="139"/>
        <end position="164"/>
    </location>
</feature>
<feature type="chain" id="PRO_5046325362" description="Tissue inhibitor of metalloproteinase" evidence="3">
    <location>
        <begin position="27"/>
        <end position="175"/>
    </location>
</feature>
<dbReference type="RefSeq" id="WP_169395571.1">
    <property type="nucleotide sequence ID" value="NZ_BAAAJH010000001.1"/>
</dbReference>
<feature type="signal peptide" evidence="3">
    <location>
        <begin position="1"/>
        <end position="26"/>
    </location>
</feature>
<reference evidence="4 5" key="1">
    <citation type="submission" date="2020-04" db="EMBL/GenBank/DDBJ databases">
        <authorList>
            <person name="Klaysubun C."/>
            <person name="Duangmal K."/>
            <person name="Lipun K."/>
        </authorList>
    </citation>
    <scope>NUCLEOTIDE SEQUENCE [LARGE SCALE GENOMIC DNA]</scope>
    <source>
        <strain evidence="4 5">JCM 11839</strain>
    </source>
</reference>
<evidence type="ECO:0000256" key="2">
    <source>
        <dbReference type="SAM" id="Phobius"/>
    </source>
</evidence>
<protein>
    <recommendedName>
        <fullName evidence="6">Tissue inhibitor of metalloproteinase</fullName>
    </recommendedName>
</protein>
<evidence type="ECO:0000256" key="3">
    <source>
        <dbReference type="SAM" id="SignalP"/>
    </source>
</evidence>
<dbReference type="Proteomes" id="UP001296706">
    <property type="component" value="Unassembled WGS sequence"/>
</dbReference>
<evidence type="ECO:0008006" key="6">
    <source>
        <dbReference type="Google" id="ProtNLM"/>
    </source>
</evidence>
<keyword evidence="5" id="KW-1185">Reference proteome</keyword>
<comment type="caution">
    <text evidence="4">The sequence shown here is derived from an EMBL/GenBank/DDBJ whole genome shotgun (WGS) entry which is preliminary data.</text>
</comment>
<organism evidence="4 5">
    <name type="scientific">Pseudonocardia xinjiangensis</name>
    <dbReference type="NCBI Taxonomy" id="75289"/>
    <lineage>
        <taxon>Bacteria</taxon>
        <taxon>Bacillati</taxon>
        <taxon>Actinomycetota</taxon>
        <taxon>Actinomycetes</taxon>
        <taxon>Pseudonocardiales</taxon>
        <taxon>Pseudonocardiaceae</taxon>
        <taxon>Pseudonocardia</taxon>
    </lineage>
</organism>
<keyword evidence="2" id="KW-0472">Membrane</keyword>
<accession>A0ABX1RDI2</accession>
<keyword evidence="3" id="KW-0732">Signal</keyword>
<evidence type="ECO:0000313" key="4">
    <source>
        <dbReference type="EMBL" id="NMH77494.1"/>
    </source>
</evidence>
<dbReference type="EMBL" id="JAAXKY010000025">
    <property type="protein sequence ID" value="NMH77494.1"/>
    <property type="molecule type" value="Genomic_DNA"/>
</dbReference>
<keyword evidence="2" id="KW-0812">Transmembrane</keyword>
<evidence type="ECO:0000313" key="5">
    <source>
        <dbReference type="Proteomes" id="UP001296706"/>
    </source>
</evidence>